<evidence type="ECO:0000313" key="2">
    <source>
        <dbReference type="EMBL" id="ABA55550.1"/>
    </source>
</evidence>
<sequence length="198" mass="22551">HGLYVALVYTWHWYQSNLGIVLYQWCWLHCSRYVRYFGWAWAMVAIVYSLRCEDSNQRFVHAMAARVPSFCEISCGVLFFIIALLTALGIIVWIPAVSKIPSNSTTNITSTMPSFSTTAFTVLTTTTDEYSHAMGFSQVSAGKILSHAPYKNNDNMYAKADFTPEEAAVTKKYDGEFLYLEPKSEYIINNIDNGLYQR</sequence>
<protein>
    <submittedName>
        <fullName evidence="2">Chloroplast psbU isoform 1</fullName>
    </submittedName>
</protein>
<reference evidence="2" key="1">
    <citation type="journal article" date="2006" name="J. Mol. Biol.">
        <title>A tertiary plastid uses genes from two endosymbionts.</title>
        <authorList>
            <person name="Patron N.J."/>
            <person name="Waller R.F."/>
            <person name="Keeling P.J."/>
        </authorList>
    </citation>
    <scope>NUCLEOTIDE SEQUENCE</scope>
</reference>
<organism evidence="2">
    <name type="scientific">Karlodinium veneficum</name>
    <name type="common">Dinoflagellate</name>
    <name type="synonym">Karlodinium micrum</name>
    <dbReference type="NCBI Taxonomy" id="407301"/>
    <lineage>
        <taxon>Eukaryota</taxon>
        <taxon>Sar</taxon>
        <taxon>Alveolata</taxon>
        <taxon>Dinophyceae</taxon>
        <taxon>Gymnodiniales</taxon>
        <taxon>Kareniaceae</taxon>
        <taxon>Karlodinium</taxon>
    </lineage>
</organism>
<keyword evidence="1" id="KW-0472">Membrane</keyword>
<dbReference type="SUPFAM" id="SSF81585">
    <property type="entry name" value="PsbU/PolX domain-like"/>
    <property type="match status" value="1"/>
</dbReference>
<feature type="transmembrane region" description="Helical" evidence="1">
    <location>
        <begin position="33"/>
        <end position="50"/>
    </location>
</feature>
<proteinExistence type="evidence at transcript level"/>
<keyword evidence="1" id="KW-1133">Transmembrane helix</keyword>
<evidence type="ECO:0000256" key="1">
    <source>
        <dbReference type="SAM" id="Phobius"/>
    </source>
</evidence>
<keyword evidence="1" id="KW-0812">Transmembrane</keyword>
<feature type="non-terminal residue" evidence="2">
    <location>
        <position position="1"/>
    </location>
</feature>
<dbReference type="Gene3D" id="1.10.150.320">
    <property type="entry name" value="Photosystem II 12 kDa extrinsic protein"/>
    <property type="match status" value="1"/>
</dbReference>
<accession>Q2IA45</accession>
<name>Q2IA45_KARVE</name>
<feature type="transmembrane region" description="Helical" evidence="1">
    <location>
        <begin position="70"/>
        <end position="94"/>
    </location>
</feature>
<dbReference type="AlphaFoldDB" id="Q2IA45"/>
<dbReference type="EMBL" id="DQ118606">
    <property type="protein sequence ID" value="ABA55550.1"/>
    <property type="molecule type" value="mRNA"/>
</dbReference>